<dbReference type="AlphaFoldDB" id="A0A921SW01"/>
<reference evidence="2" key="1">
    <citation type="journal article" date="2021" name="PeerJ">
        <title>Extensive microbial diversity within the chicken gut microbiome revealed by metagenomics and culture.</title>
        <authorList>
            <person name="Gilroy R."/>
            <person name="Ravi A."/>
            <person name="Getino M."/>
            <person name="Pursley I."/>
            <person name="Horton D.L."/>
            <person name="Alikhan N.F."/>
            <person name="Baker D."/>
            <person name="Gharbi K."/>
            <person name="Hall N."/>
            <person name="Watson M."/>
            <person name="Adriaenssens E.M."/>
            <person name="Foster-Nyarko E."/>
            <person name="Jarju S."/>
            <person name="Secka A."/>
            <person name="Antonio M."/>
            <person name="Oren A."/>
            <person name="Chaudhuri R.R."/>
            <person name="La Ragione R."/>
            <person name="Hildebrand F."/>
            <person name="Pallen M.J."/>
        </authorList>
    </citation>
    <scope>NUCLEOTIDE SEQUENCE</scope>
    <source>
        <strain evidence="2">CHK121-7720</strain>
    </source>
</reference>
<proteinExistence type="predicted"/>
<protein>
    <recommendedName>
        <fullName evidence="4">Anti-sigma factor</fullName>
    </recommendedName>
</protein>
<dbReference type="EMBL" id="DYUD01000027">
    <property type="protein sequence ID" value="HJG89857.1"/>
    <property type="molecule type" value="Genomic_DNA"/>
</dbReference>
<keyword evidence="1" id="KW-0472">Membrane</keyword>
<comment type="caution">
    <text evidence="2">The sequence shown here is derived from an EMBL/GenBank/DDBJ whole genome shotgun (WGS) entry which is preliminary data.</text>
</comment>
<sequence>MTTQELRKQIDSFFEGQLSEADEQALRDYLAAHEVPREFLEEKRIVLALVPHTPEIPDGLEERLSAFIDRLPARKRATRIAPVWRWTSGVAAALILASAAGLYFTRQPAAPKLSDQEMYACAEAQRALILVSQKLNKGARQWQEAQQEIVKTNQIINKHLKFK</sequence>
<accession>A0A921SW01</accession>
<feature type="transmembrane region" description="Helical" evidence="1">
    <location>
        <begin position="83"/>
        <end position="104"/>
    </location>
</feature>
<dbReference type="Proteomes" id="UP000757103">
    <property type="component" value="Unassembled WGS sequence"/>
</dbReference>
<name>A0A921SW01_9BACT</name>
<reference evidence="2" key="2">
    <citation type="submission" date="2021-09" db="EMBL/GenBank/DDBJ databases">
        <authorList>
            <person name="Gilroy R."/>
        </authorList>
    </citation>
    <scope>NUCLEOTIDE SEQUENCE</scope>
    <source>
        <strain evidence="2">CHK121-7720</strain>
    </source>
</reference>
<evidence type="ECO:0000313" key="2">
    <source>
        <dbReference type="EMBL" id="HJG89857.1"/>
    </source>
</evidence>
<keyword evidence="1" id="KW-1133">Transmembrane helix</keyword>
<evidence type="ECO:0000256" key="1">
    <source>
        <dbReference type="SAM" id="Phobius"/>
    </source>
</evidence>
<evidence type="ECO:0008006" key="4">
    <source>
        <dbReference type="Google" id="ProtNLM"/>
    </source>
</evidence>
<dbReference type="RefSeq" id="WP_273306916.1">
    <property type="nucleotide sequence ID" value="NZ_DYUD01000027.1"/>
</dbReference>
<gene>
    <name evidence="2" type="ORF">K8U91_10370</name>
</gene>
<evidence type="ECO:0000313" key="3">
    <source>
        <dbReference type="Proteomes" id="UP000757103"/>
    </source>
</evidence>
<organism evidence="2 3">
    <name type="scientific">Barnesiella viscericola</name>
    <dbReference type="NCBI Taxonomy" id="397865"/>
    <lineage>
        <taxon>Bacteria</taxon>
        <taxon>Pseudomonadati</taxon>
        <taxon>Bacteroidota</taxon>
        <taxon>Bacteroidia</taxon>
        <taxon>Bacteroidales</taxon>
        <taxon>Barnesiellaceae</taxon>
        <taxon>Barnesiella</taxon>
    </lineage>
</organism>
<keyword evidence="1" id="KW-0812">Transmembrane</keyword>